<evidence type="ECO:0000313" key="1">
    <source>
        <dbReference type="EMBL" id="WXC77572.1"/>
    </source>
</evidence>
<proteinExistence type="predicted"/>
<reference evidence="1" key="2">
    <citation type="submission" date="2024-03" db="EMBL/GenBank/DDBJ databases">
        <authorList>
            <person name="Bromfield E.S.P."/>
            <person name="Cloutier S."/>
        </authorList>
    </citation>
    <scope>NUCLEOTIDE SEQUENCE</scope>
    <source>
        <strain evidence="1">5S5</strain>
    </source>
</reference>
<reference evidence="1" key="1">
    <citation type="journal article" date="2021" name="Int. J. Syst. Evol. Microbiol.">
        <title>Bradyrhizobium septentrionale sp. nov. (sv. septentrionale) and Bradyrhizobium quebecense sp. nov. (sv. septentrionale) associated with legumes native to Canada possess rearranged symbiosis genes and numerous insertion sequences.</title>
        <authorList>
            <person name="Bromfield E.S.P."/>
            <person name="Cloutier S."/>
        </authorList>
    </citation>
    <scope>NUCLEOTIDE SEQUENCE</scope>
    <source>
        <strain evidence="1">5S5</strain>
    </source>
</reference>
<organism evidence="1 2">
    <name type="scientific">Bradyrhizobium septentrionale</name>
    <dbReference type="NCBI Taxonomy" id="1404411"/>
    <lineage>
        <taxon>Bacteria</taxon>
        <taxon>Pseudomonadati</taxon>
        <taxon>Pseudomonadota</taxon>
        <taxon>Alphaproteobacteria</taxon>
        <taxon>Hyphomicrobiales</taxon>
        <taxon>Nitrobacteraceae</taxon>
        <taxon>Bradyrhizobium</taxon>
    </lineage>
</organism>
<dbReference type="Proteomes" id="UP001432046">
    <property type="component" value="Chromosome"/>
</dbReference>
<dbReference type="RefSeq" id="WP_338833546.1">
    <property type="nucleotide sequence ID" value="NZ_CP147711.1"/>
</dbReference>
<gene>
    <name evidence="1" type="ORF">WDK88_29600</name>
</gene>
<keyword evidence="2" id="KW-1185">Reference proteome</keyword>
<protein>
    <submittedName>
        <fullName evidence="1">Uncharacterized protein</fullName>
    </submittedName>
</protein>
<dbReference type="EMBL" id="CP147711">
    <property type="protein sequence ID" value="WXC77572.1"/>
    <property type="molecule type" value="Genomic_DNA"/>
</dbReference>
<accession>A0ABZ2NRQ2</accession>
<evidence type="ECO:0000313" key="2">
    <source>
        <dbReference type="Proteomes" id="UP001432046"/>
    </source>
</evidence>
<name>A0ABZ2NRQ2_9BRAD</name>
<sequence>MKANPPLHSGGSVILFGDSQQQNACRNIRGIAMSNRHQRRADLRSFKREAHRAHLVTYMIAADDEVSLDRHPLLRRALEFWRGNIMQRRPFCPACKSNYADGALPGAFLFSATAVAPTNASVTAFCHQCSRDLDVVEREAARVLRSIIANGKWLDPR</sequence>